<protein>
    <recommendedName>
        <fullName evidence="3">Lipoprotein</fullName>
    </recommendedName>
</protein>
<reference evidence="1 2" key="2">
    <citation type="submission" date="2009-02" db="EMBL/GenBank/DDBJ databases">
        <title>Draft genome sequence of Clostridium asparagiforme (DSM 15981).</title>
        <authorList>
            <person name="Sudarsanam P."/>
            <person name="Ley R."/>
            <person name="Guruge J."/>
            <person name="Turnbaugh P.J."/>
            <person name="Mahowald M."/>
            <person name="Liep D."/>
            <person name="Gordon J."/>
        </authorList>
    </citation>
    <scope>NUCLEOTIDE SEQUENCE [LARGE SCALE GENOMIC DNA]</scope>
    <source>
        <strain evidence="1 2">DSM 15981</strain>
    </source>
</reference>
<evidence type="ECO:0000313" key="1">
    <source>
        <dbReference type="EMBL" id="EEG55001.1"/>
    </source>
</evidence>
<evidence type="ECO:0000313" key="2">
    <source>
        <dbReference type="Proteomes" id="UP000004756"/>
    </source>
</evidence>
<dbReference type="HOGENOM" id="CLU_1203088_0_0_9"/>
<dbReference type="PROSITE" id="PS51257">
    <property type="entry name" value="PROKAR_LIPOPROTEIN"/>
    <property type="match status" value="1"/>
</dbReference>
<reference evidence="1 2" key="1">
    <citation type="submission" date="2009-01" db="EMBL/GenBank/DDBJ databases">
        <authorList>
            <person name="Fulton L."/>
            <person name="Clifton S."/>
            <person name="Fulton B."/>
            <person name="Xu J."/>
            <person name="Minx P."/>
            <person name="Pepin K.H."/>
            <person name="Johnson M."/>
            <person name="Bhonagiri V."/>
            <person name="Nash W.E."/>
            <person name="Mardis E.R."/>
            <person name="Wilson R.K."/>
        </authorList>
    </citation>
    <scope>NUCLEOTIDE SEQUENCE [LARGE SCALE GENOMIC DNA]</scope>
    <source>
        <strain evidence="1 2">DSM 15981</strain>
    </source>
</reference>
<proteinExistence type="predicted"/>
<sequence length="230" mass="23967">MKREDRKMRNGTGNAGVGRRLLALAVAAALMLSGCGGASKADGKPEAFMRRESLALTEQIGALAANGEYVKLMTVSGELLEETEAVGAQDFTQPTAVYRIAVTDDMLKKVVSGAGMEPLGEETMAALRSRLNAAFFANLVNGSQGAAVLAAMNVLSCGKSYREPGNWPGDSLVILEYGNGYTSMVTFMQTGEGVISAEASLAKDGEGDATALLLQLLGVGEEELEPLGTP</sequence>
<dbReference type="Proteomes" id="UP000004756">
    <property type="component" value="Unassembled WGS sequence"/>
</dbReference>
<dbReference type="EMBL" id="ACCJ01000195">
    <property type="protein sequence ID" value="EEG55001.1"/>
    <property type="molecule type" value="Genomic_DNA"/>
</dbReference>
<accession>C0D0Y9</accession>
<dbReference type="AlphaFoldDB" id="C0D0Y9"/>
<keyword evidence="2" id="KW-1185">Reference proteome</keyword>
<name>C0D0Y9_9FIRM</name>
<gene>
    <name evidence="1" type="ORF">CLOSTASPAR_02926</name>
</gene>
<comment type="caution">
    <text evidence="1">The sequence shown here is derived from an EMBL/GenBank/DDBJ whole genome shotgun (WGS) entry which is preliminary data.</text>
</comment>
<organism evidence="1 2">
    <name type="scientific">[Clostridium] asparagiforme DSM 15981</name>
    <dbReference type="NCBI Taxonomy" id="518636"/>
    <lineage>
        <taxon>Bacteria</taxon>
        <taxon>Bacillati</taxon>
        <taxon>Bacillota</taxon>
        <taxon>Clostridia</taxon>
        <taxon>Lachnospirales</taxon>
        <taxon>Lachnospiraceae</taxon>
        <taxon>Enterocloster</taxon>
    </lineage>
</organism>
<evidence type="ECO:0008006" key="3">
    <source>
        <dbReference type="Google" id="ProtNLM"/>
    </source>
</evidence>